<dbReference type="PANTHER" id="PTHR23159">
    <property type="entry name" value="CENTROSOMAL PROTEIN 2"/>
    <property type="match status" value="1"/>
</dbReference>
<dbReference type="PANTHER" id="PTHR23159:SF47">
    <property type="entry name" value="TRICHOHYALIN"/>
    <property type="match status" value="1"/>
</dbReference>
<dbReference type="EMBL" id="JALJOS010000010">
    <property type="protein sequence ID" value="KAK9833608.1"/>
    <property type="molecule type" value="Genomic_DNA"/>
</dbReference>
<dbReference type="AlphaFoldDB" id="A0AAW1RJ80"/>
<feature type="region of interest" description="Disordered" evidence="2">
    <location>
        <begin position="817"/>
        <end position="895"/>
    </location>
</feature>
<feature type="region of interest" description="Disordered" evidence="2">
    <location>
        <begin position="22"/>
        <end position="50"/>
    </location>
</feature>
<gene>
    <name evidence="3" type="ORF">WJX74_000400</name>
</gene>
<feature type="compositionally biased region" description="Polar residues" evidence="2">
    <location>
        <begin position="835"/>
        <end position="845"/>
    </location>
</feature>
<protein>
    <submittedName>
        <fullName evidence="3">Uncharacterized protein</fullName>
    </submittedName>
</protein>
<organism evidence="3 4">
    <name type="scientific">Apatococcus lobatus</name>
    <dbReference type="NCBI Taxonomy" id="904363"/>
    <lineage>
        <taxon>Eukaryota</taxon>
        <taxon>Viridiplantae</taxon>
        <taxon>Chlorophyta</taxon>
        <taxon>core chlorophytes</taxon>
        <taxon>Trebouxiophyceae</taxon>
        <taxon>Chlorellales</taxon>
        <taxon>Chlorellaceae</taxon>
        <taxon>Apatococcus</taxon>
    </lineage>
</organism>
<feature type="compositionally biased region" description="Low complexity" evidence="2">
    <location>
        <begin position="730"/>
        <end position="741"/>
    </location>
</feature>
<feature type="region of interest" description="Disordered" evidence="2">
    <location>
        <begin position="929"/>
        <end position="975"/>
    </location>
</feature>
<name>A0AAW1RJ80_9CHLO</name>
<accession>A0AAW1RJ80</accession>
<evidence type="ECO:0000313" key="3">
    <source>
        <dbReference type="EMBL" id="KAK9833608.1"/>
    </source>
</evidence>
<feature type="coiled-coil region" evidence="1">
    <location>
        <begin position="167"/>
        <end position="230"/>
    </location>
</feature>
<feature type="region of interest" description="Disordered" evidence="2">
    <location>
        <begin position="721"/>
        <end position="754"/>
    </location>
</feature>
<reference evidence="3 4" key="1">
    <citation type="journal article" date="2024" name="Nat. Commun.">
        <title>Phylogenomics reveals the evolutionary origins of lichenization in chlorophyte algae.</title>
        <authorList>
            <person name="Puginier C."/>
            <person name="Libourel C."/>
            <person name="Otte J."/>
            <person name="Skaloud P."/>
            <person name="Haon M."/>
            <person name="Grisel S."/>
            <person name="Petersen M."/>
            <person name="Berrin J.G."/>
            <person name="Delaux P.M."/>
            <person name="Dal Grande F."/>
            <person name="Keller J."/>
        </authorList>
    </citation>
    <scope>NUCLEOTIDE SEQUENCE [LARGE SCALE GENOMIC DNA]</scope>
    <source>
        <strain evidence="3 4">SAG 2145</strain>
    </source>
</reference>
<feature type="compositionally biased region" description="Polar residues" evidence="2">
    <location>
        <begin position="602"/>
        <end position="618"/>
    </location>
</feature>
<proteinExistence type="predicted"/>
<dbReference type="Proteomes" id="UP001438707">
    <property type="component" value="Unassembled WGS sequence"/>
</dbReference>
<keyword evidence="4" id="KW-1185">Reference proteome</keyword>
<keyword evidence="1" id="KW-0175">Coiled coil</keyword>
<evidence type="ECO:0000313" key="4">
    <source>
        <dbReference type="Proteomes" id="UP001438707"/>
    </source>
</evidence>
<sequence length="975" mass="105360">MPARLKRWRLALVAVPRWLLKPTHPETSLPPAAQAGSKRTRSHNPTPTKMHLRMRPQILGDTMPPAHVQGPKKHEELDLHHGRAAAGCKGSVEGLMQEACTAQLEMELHVKDQEVQSLKEKLEAVMQQHGADGRLTGHMPAAAFAGLHHPGTITKMARRQVHYEEQVRQARSNATQATADANRLRQDKAELQKRLDASMKALSEAQREAAQAQQAQVSSVEQTRVDVEAEMHRRLQEREGLTYLAQAAASEAQGTIQELSTQLHQAQGGRNQAMGKKVARDQQVHALQQRLEEVASEGVALRRAMDAKQQAVTGLEGRLVAQRKRIMQLERAYESEHNSHGALRSKDDLGALEHVNCEPATLALADSERGFHGRHAWEFQQRSLASQPAAQRPPATRNLFAMPPEHRLWGDCSPTQDTGPALQQLQGTAAAASNSHLPWRLDVYPAETTAQFGCINSDPGLHNPYDVSIVQPAIASEHRTQWDSNVGALATTLHQPVNACHQGSATSLSSAAHAAASMTLGDQLQLAGQGRPQVSTASSSAATQQHFHDPLVASNNLLVSFGHPTGDTLQSEVRPVRSAVKKAASLDEGHGTWTPRGKPNTAGVQLNTNQQGQTSKQDGWTPRRPSHAAGHMSGATQPSLPREDDRLVIGRAAWVPKLRSPPMQARQNVLPPEQANLSAAEQGQAQPSSCKEYHGVDHSIGTCSGDQAFLSKQAAAPADCAQRVDEDLRSQTAHHSTSSQHGQLSRPRASHDQPVASSIAAYGADAFQTQAQARYSGPASGSEYAAFEQSLRAMQDAWDQKADARVEALRNLLPNMTLHSRRQTSRPAQQAAAGANSSWQGSSFNDRARRPDSDPGGSRDWTQETGADRPVAPDSSDTKPASEIQKAAAASAHAEGISMDQGHAASVFLQGPSLALSSVQLRLEQDLHQGHTTSSSGQKAPAEQRWPPESPTVISESCMLPSAIARAQTRGRHST</sequence>
<feature type="region of interest" description="Disordered" evidence="2">
    <location>
        <begin position="583"/>
        <end position="644"/>
    </location>
</feature>
<feature type="coiled-coil region" evidence="1">
    <location>
        <begin position="101"/>
        <end position="128"/>
    </location>
</feature>
<evidence type="ECO:0000256" key="2">
    <source>
        <dbReference type="SAM" id="MobiDB-lite"/>
    </source>
</evidence>
<comment type="caution">
    <text evidence="3">The sequence shown here is derived from an EMBL/GenBank/DDBJ whole genome shotgun (WGS) entry which is preliminary data.</text>
</comment>
<evidence type="ECO:0000256" key="1">
    <source>
        <dbReference type="SAM" id="Coils"/>
    </source>
</evidence>